<name>A0A0K8R6D2_IXORI</name>
<organism evidence="1">
    <name type="scientific">Ixodes ricinus</name>
    <name type="common">Common tick</name>
    <name type="synonym">Acarus ricinus</name>
    <dbReference type="NCBI Taxonomy" id="34613"/>
    <lineage>
        <taxon>Eukaryota</taxon>
        <taxon>Metazoa</taxon>
        <taxon>Ecdysozoa</taxon>
        <taxon>Arthropoda</taxon>
        <taxon>Chelicerata</taxon>
        <taxon>Arachnida</taxon>
        <taxon>Acari</taxon>
        <taxon>Parasitiformes</taxon>
        <taxon>Ixodida</taxon>
        <taxon>Ixodoidea</taxon>
        <taxon>Ixodidae</taxon>
        <taxon>Ixodinae</taxon>
        <taxon>Ixodes</taxon>
    </lineage>
</organism>
<dbReference type="AlphaFoldDB" id="A0A0K8R6D2"/>
<protein>
    <submittedName>
        <fullName evidence="1">Uncharacterized protein</fullName>
    </submittedName>
</protein>
<dbReference type="EMBL" id="GADI01007370">
    <property type="protein sequence ID" value="JAA66438.1"/>
    <property type="molecule type" value="mRNA"/>
</dbReference>
<reference evidence="1" key="1">
    <citation type="submission" date="2012-12" db="EMBL/GenBank/DDBJ databases">
        <title>Identification and characterization of a phenylalanine ammonia-lyase gene family in Isatis indigotica Fort.</title>
        <authorList>
            <person name="Liu Q."/>
            <person name="Chen J."/>
            <person name="Zhou X."/>
            <person name="Di P."/>
            <person name="Xiao Y."/>
            <person name="Xuan H."/>
            <person name="Zhang L."/>
            <person name="Chen W."/>
        </authorList>
    </citation>
    <scope>NUCLEOTIDE SEQUENCE</scope>
    <source>
        <tissue evidence="1">Salivary gland</tissue>
    </source>
</reference>
<evidence type="ECO:0000313" key="1">
    <source>
        <dbReference type="EMBL" id="JAA66438.1"/>
    </source>
</evidence>
<sequence>MFISHKTQHQLEIIGMGKEERKKDSQIYTQTDLKAIATIHIEASSTIGLDVLLARVLRLQQTTNRTVRTEKAEKAESRLACTKHKKYF</sequence>
<proteinExistence type="evidence at transcript level"/>
<accession>A0A0K8R6D2</accession>